<accession>A0A1G8HZD8</accession>
<proteinExistence type="predicted"/>
<dbReference type="SUPFAM" id="SSF53474">
    <property type="entry name" value="alpha/beta-Hydrolases"/>
    <property type="match status" value="1"/>
</dbReference>
<keyword evidence="2" id="KW-1185">Reference proteome</keyword>
<organism evidence="1 2">
    <name type="scientific">Rhodococcus triatomae</name>
    <dbReference type="NCBI Taxonomy" id="300028"/>
    <lineage>
        <taxon>Bacteria</taxon>
        <taxon>Bacillati</taxon>
        <taxon>Actinomycetota</taxon>
        <taxon>Actinomycetes</taxon>
        <taxon>Mycobacteriales</taxon>
        <taxon>Nocardiaceae</taxon>
        <taxon>Rhodococcus</taxon>
    </lineage>
</organism>
<dbReference type="Proteomes" id="UP000183263">
    <property type="component" value="Unassembled WGS sequence"/>
</dbReference>
<dbReference type="InterPro" id="IPR050583">
    <property type="entry name" value="Mycobacterial_A85_antigen"/>
</dbReference>
<name>A0A1G8HZD8_9NOCA</name>
<reference evidence="1 2" key="1">
    <citation type="submission" date="2016-10" db="EMBL/GenBank/DDBJ databases">
        <authorList>
            <person name="de Groot N.N."/>
        </authorList>
    </citation>
    <scope>NUCLEOTIDE SEQUENCE [LARGE SCALE GENOMIC DNA]</scope>
    <source>
        <strain evidence="1 2">DSM 44892</strain>
    </source>
</reference>
<dbReference type="Gene3D" id="3.40.50.1820">
    <property type="entry name" value="alpha/beta hydrolase"/>
    <property type="match status" value="1"/>
</dbReference>
<dbReference type="RefSeq" id="WP_083343034.1">
    <property type="nucleotide sequence ID" value="NZ_CP048813.1"/>
</dbReference>
<dbReference type="EMBL" id="FNDN01000005">
    <property type="protein sequence ID" value="SDI11871.1"/>
    <property type="molecule type" value="Genomic_DNA"/>
</dbReference>
<gene>
    <name evidence="1" type="ORF">SAMN05444695_105108</name>
</gene>
<dbReference type="PANTHER" id="PTHR48098">
    <property type="entry name" value="ENTEROCHELIN ESTERASE-RELATED"/>
    <property type="match status" value="1"/>
</dbReference>
<sequence length="331" mass="35679">MRVGGSAGRRGWIRRIAGAVALAVALPLGVTVVGGGATASAAFDPAAQDFWVDSDMGPIKSRIWRAHDGNTQRVVYLLDGLRARDDLNGWEIDTNVGGFLASQNINVVMPVGGESSFYSDWISTSNLNGQTTPYKWETFLTSNLPNALRNQLGFSSTRNGIIGISMGGSAALTLAAYHPNQFNYAGSLSGYLNISAPGMREAIRVAMLDAGRFNVDAMWGPPWNPAWLRNDPFVFADRLRDNNTRVWVSAGSGIPAPGGPSRHSPIDVFNTGTGSALEVLAVTNSRAFQVKMAAIGAHNVTYNFEPRGVHTWRYWEKQIHDLTPDLSATIG</sequence>
<protein>
    <submittedName>
        <fullName evidence="1">Diacylglycerol O-acyltransferase / trehalose O-mycolyltransferase</fullName>
    </submittedName>
</protein>
<keyword evidence="1" id="KW-0808">Transferase</keyword>
<dbReference type="InterPro" id="IPR029058">
    <property type="entry name" value="AB_hydrolase_fold"/>
</dbReference>
<dbReference type="AlphaFoldDB" id="A0A1G8HZD8"/>
<evidence type="ECO:0000313" key="2">
    <source>
        <dbReference type="Proteomes" id="UP000183263"/>
    </source>
</evidence>
<evidence type="ECO:0000313" key="1">
    <source>
        <dbReference type="EMBL" id="SDI11871.1"/>
    </source>
</evidence>
<keyword evidence="1" id="KW-0012">Acyltransferase</keyword>
<dbReference type="Pfam" id="PF00756">
    <property type="entry name" value="Esterase"/>
    <property type="match status" value="1"/>
</dbReference>
<dbReference type="PANTHER" id="PTHR48098:SF1">
    <property type="entry name" value="DIACYLGLYCEROL ACYLTRANSFERASE_MYCOLYLTRANSFERASE AG85A"/>
    <property type="match status" value="1"/>
</dbReference>
<dbReference type="OrthoDB" id="4366784at2"/>
<dbReference type="GO" id="GO:0016747">
    <property type="term" value="F:acyltransferase activity, transferring groups other than amino-acyl groups"/>
    <property type="evidence" value="ECO:0007669"/>
    <property type="project" value="TreeGrafter"/>
</dbReference>
<dbReference type="InterPro" id="IPR000801">
    <property type="entry name" value="Esterase-like"/>
</dbReference>